<evidence type="ECO:0000256" key="10">
    <source>
        <dbReference type="ARBA" id="ARBA00032441"/>
    </source>
</evidence>
<comment type="subcellular location">
    <subcellularLocation>
        <location evidence="1">Cytoplasm</location>
    </subcellularLocation>
</comment>
<organism evidence="11 12">
    <name type="scientific">Aquilutibacter rugosus</name>
    <dbReference type="NCBI Taxonomy" id="3115820"/>
    <lineage>
        <taxon>Bacteria</taxon>
        <taxon>Pseudomonadati</taxon>
        <taxon>Pseudomonadota</taxon>
        <taxon>Gammaproteobacteria</taxon>
        <taxon>Lysobacterales</taxon>
        <taxon>Lysobacteraceae</taxon>
        <taxon>Aquilutibacter</taxon>
    </lineage>
</organism>
<accession>A0ABU7V072</accession>
<dbReference type="EMBL" id="JAZHBO010000002">
    <property type="protein sequence ID" value="MEF2156179.1"/>
    <property type="molecule type" value="Genomic_DNA"/>
</dbReference>
<dbReference type="RefSeq" id="WP_331704048.1">
    <property type="nucleotide sequence ID" value="NZ_JAZHBO010000002.1"/>
</dbReference>
<evidence type="ECO:0000313" key="12">
    <source>
        <dbReference type="Proteomes" id="UP001356170"/>
    </source>
</evidence>
<dbReference type="Proteomes" id="UP001356170">
    <property type="component" value="Unassembled WGS sequence"/>
</dbReference>
<keyword evidence="7" id="KW-0547">Nucleotide-binding</keyword>
<proteinExistence type="inferred from homology"/>
<dbReference type="Gene3D" id="3.40.50.300">
    <property type="entry name" value="P-loop containing nucleotide triphosphate hydrolases"/>
    <property type="match status" value="1"/>
</dbReference>
<keyword evidence="6" id="KW-0479">Metal-binding</keyword>
<keyword evidence="9" id="KW-0460">Magnesium</keyword>
<keyword evidence="12" id="KW-1185">Reference proteome</keyword>
<evidence type="ECO:0000256" key="5">
    <source>
        <dbReference type="ARBA" id="ARBA00022694"/>
    </source>
</evidence>
<dbReference type="PANTHER" id="PTHR33540">
    <property type="entry name" value="TRNA THREONYLCARBAMOYLADENOSINE BIOSYNTHESIS PROTEIN TSAE"/>
    <property type="match status" value="1"/>
</dbReference>
<sequence>MTSAHAPVRLQLPDESATQRLGRAIAAQLAERPSEPLRIWLEGDLGAGKSTLARACLRALGVAGPIKSPTYTLVERYPLEGGAEAWHLDLYRIADPEELDYLGLDEASVRLWLIEWPERGRAELIPPDLRIRLIQTPGGAREALINATNDKTVDLITKLAEEFH</sequence>
<evidence type="ECO:0000256" key="4">
    <source>
        <dbReference type="ARBA" id="ARBA00022490"/>
    </source>
</evidence>
<keyword evidence="8" id="KW-0067">ATP-binding</keyword>
<evidence type="ECO:0000256" key="7">
    <source>
        <dbReference type="ARBA" id="ARBA00022741"/>
    </source>
</evidence>
<dbReference type="PANTHER" id="PTHR33540:SF2">
    <property type="entry name" value="TRNA THREONYLCARBAMOYLADENOSINE BIOSYNTHESIS PROTEIN TSAE"/>
    <property type="match status" value="1"/>
</dbReference>
<evidence type="ECO:0000256" key="1">
    <source>
        <dbReference type="ARBA" id="ARBA00004496"/>
    </source>
</evidence>
<evidence type="ECO:0000256" key="3">
    <source>
        <dbReference type="ARBA" id="ARBA00019010"/>
    </source>
</evidence>
<dbReference type="InterPro" id="IPR003442">
    <property type="entry name" value="T6A_TsaE"/>
</dbReference>
<protein>
    <recommendedName>
        <fullName evidence="3">tRNA threonylcarbamoyladenosine biosynthesis protein TsaE</fullName>
    </recommendedName>
    <alternativeName>
        <fullName evidence="10">t(6)A37 threonylcarbamoyladenosine biosynthesis protein TsaE</fullName>
    </alternativeName>
</protein>
<dbReference type="SUPFAM" id="SSF52540">
    <property type="entry name" value="P-loop containing nucleoside triphosphate hydrolases"/>
    <property type="match status" value="1"/>
</dbReference>
<name>A0ABU7V072_9GAMM</name>
<dbReference type="InterPro" id="IPR027417">
    <property type="entry name" value="P-loop_NTPase"/>
</dbReference>
<evidence type="ECO:0000256" key="8">
    <source>
        <dbReference type="ARBA" id="ARBA00022840"/>
    </source>
</evidence>
<keyword evidence="4" id="KW-0963">Cytoplasm</keyword>
<dbReference type="NCBIfam" id="TIGR00150">
    <property type="entry name" value="T6A_YjeE"/>
    <property type="match status" value="1"/>
</dbReference>
<evidence type="ECO:0000313" key="11">
    <source>
        <dbReference type="EMBL" id="MEF2156179.1"/>
    </source>
</evidence>
<dbReference type="Pfam" id="PF02367">
    <property type="entry name" value="TsaE"/>
    <property type="match status" value="1"/>
</dbReference>
<keyword evidence="5" id="KW-0819">tRNA processing</keyword>
<comment type="caution">
    <text evidence="11">The sequence shown here is derived from an EMBL/GenBank/DDBJ whole genome shotgun (WGS) entry which is preliminary data.</text>
</comment>
<evidence type="ECO:0000256" key="9">
    <source>
        <dbReference type="ARBA" id="ARBA00022842"/>
    </source>
</evidence>
<gene>
    <name evidence="11" type="primary">tsaE</name>
    <name evidence="11" type="ORF">V3390_08070</name>
</gene>
<reference evidence="11 12" key="1">
    <citation type="submission" date="2024-01" db="EMBL/GenBank/DDBJ databases">
        <title>Novel species of the genus Luteimonas isolated from rivers.</title>
        <authorList>
            <person name="Lu H."/>
        </authorList>
    </citation>
    <scope>NUCLEOTIDE SEQUENCE [LARGE SCALE GENOMIC DNA]</scope>
    <source>
        <strain evidence="11 12">FXH3W</strain>
    </source>
</reference>
<evidence type="ECO:0000256" key="6">
    <source>
        <dbReference type="ARBA" id="ARBA00022723"/>
    </source>
</evidence>
<evidence type="ECO:0000256" key="2">
    <source>
        <dbReference type="ARBA" id="ARBA00007599"/>
    </source>
</evidence>
<comment type="similarity">
    <text evidence="2">Belongs to the TsaE family.</text>
</comment>